<proteinExistence type="predicted"/>
<dbReference type="AlphaFoldDB" id="A0A7C9RTK8"/>
<name>A0A7C9RTK8_9PSEU</name>
<evidence type="ECO:0008006" key="3">
    <source>
        <dbReference type="Google" id="ProtNLM"/>
    </source>
</evidence>
<dbReference type="RefSeq" id="WP_166050098.1">
    <property type="nucleotide sequence ID" value="NZ_JAAMPJ010000007.1"/>
</dbReference>
<organism evidence="1 2">
    <name type="scientific">Lentzea alba</name>
    <dbReference type="NCBI Taxonomy" id="2714351"/>
    <lineage>
        <taxon>Bacteria</taxon>
        <taxon>Bacillati</taxon>
        <taxon>Actinomycetota</taxon>
        <taxon>Actinomycetes</taxon>
        <taxon>Pseudonocardiales</taxon>
        <taxon>Pseudonocardiaceae</taxon>
        <taxon>Lentzea</taxon>
    </lineage>
</organism>
<gene>
    <name evidence="1" type="ORF">G7043_26955</name>
</gene>
<reference evidence="1 2" key="1">
    <citation type="submission" date="2020-03" db="EMBL/GenBank/DDBJ databases">
        <title>Isolation and identification of active actinomycetes.</title>
        <authorList>
            <person name="Sun X."/>
        </authorList>
    </citation>
    <scope>NUCLEOTIDE SEQUENCE [LARGE SCALE GENOMIC DNA]</scope>
    <source>
        <strain evidence="1 2">NEAU-D13</strain>
    </source>
</reference>
<comment type="caution">
    <text evidence="1">The sequence shown here is derived from an EMBL/GenBank/DDBJ whole genome shotgun (WGS) entry which is preliminary data.</text>
</comment>
<evidence type="ECO:0000313" key="2">
    <source>
        <dbReference type="Proteomes" id="UP000481360"/>
    </source>
</evidence>
<dbReference type="Proteomes" id="UP000481360">
    <property type="component" value="Unassembled WGS sequence"/>
</dbReference>
<sequence length="390" mass="42404">MDLLLNMLSAEHRQGQQRFAEVARSLVRVARPELLRRIPDEVSLLDPLLVAYFTEPEPTVTLEQLLYGRMTPETRPARITVRTDPDGAAELPGIGTLHTDRGCASLVWEFGRELRDRSGLVSYTLAEQRHLPGTSMVLDEQISPVLHGFFAASGVRVPVIPDAGAERVRDVVNALELLTSIYPEYDRVIRQSTNRLVLFSSTALNSFATPRAHGCVFLDTAYGRGSVFHLEDLLHQCGHVAFTAMTLDTGRVLGVDKDAPIGGTDDSGEPRTAYVVLHAVVTERLMAEGLLRAITSDLLGPMAQHEAAGRLGYILIRYAADMTDLVTADILAADGIPLGARLLADLNRLVAAARPHVAGLDLSGQPYNFDTATFLARNPRPALITGGRCA</sequence>
<dbReference type="EMBL" id="JAAMPJ010000007">
    <property type="protein sequence ID" value="NGY62564.1"/>
    <property type="molecule type" value="Genomic_DNA"/>
</dbReference>
<protein>
    <recommendedName>
        <fullName evidence="3">HEXXH motif-containing protein</fullName>
    </recommendedName>
</protein>
<accession>A0A7C9RTK8</accession>
<evidence type="ECO:0000313" key="1">
    <source>
        <dbReference type="EMBL" id="NGY62564.1"/>
    </source>
</evidence>
<keyword evidence="2" id="KW-1185">Reference proteome</keyword>